<feature type="compositionally biased region" description="Polar residues" evidence="1">
    <location>
        <begin position="374"/>
        <end position="389"/>
    </location>
</feature>
<evidence type="ECO:0000256" key="1">
    <source>
        <dbReference type="SAM" id="MobiDB-lite"/>
    </source>
</evidence>
<accession>A0ABQ9IEU6</accession>
<protein>
    <submittedName>
        <fullName evidence="2">Uncharacterized protein</fullName>
    </submittedName>
</protein>
<keyword evidence="3" id="KW-1185">Reference proteome</keyword>
<proteinExistence type="predicted"/>
<evidence type="ECO:0000313" key="2">
    <source>
        <dbReference type="EMBL" id="KAJ8895189.1"/>
    </source>
</evidence>
<feature type="compositionally biased region" description="Basic and acidic residues" evidence="1">
    <location>
        <begin position="68"/>
        <end position="78"/>
    </location>
</feature>
<reference evidence="2 3" key="1">
    <citation type="submission" date="2023-02" db="EMBL/GenBank/DDBJ databases">
        <title>LHISI_Scaffold_Assembly.</title>
        <authorList>
            <person name="Stuart O.P."/>
            <person name="Cleave R."/>
            <person name="Magrath M.J.L."/>
            <person name="Mikheyev A.S."/>
        </authorList>
    </citation>
    <scope>NUCLEOTIDE SEQUENCE [LARGE SCALE GENOMIC DNA]</scope>
    <source>
        <strain evidence="2">Daus_M_001</strain>
        <tissue evidence="2">Leg muscle</tissue>
    </source>
</reference>
<dbReference type="Proteomes" id="UP001159363">
    <property type="component" value="Chromosome 1"/>
</dbReference>
<feature type="region of interest" description="Disordered" evidence="1">
    <location>
        <begin position="162"/>
        <end position="189"/>
    </location>
</feature>
<evidence type="ECO:0000313" key="3">
    <source>
        <dbReference type="Proteomes" id="UP001159363"/>
    </source>
</evidence>
<feature type="region of interest" description="Disordered" evidence="1">
    <location>
        <begin position="360"/>
        <end position="392"/>
    </location>
</feature>
<feature type="compositionally biased region" description="Basic and acidic residues" evidence="1">
    <location>
        <begin position="360"/>
        <end position="372"/>
    </location>
</feature>
<comment type="caution">
    <text evidence="2">The sequence shown here is derived from an EMBL/GenBank/DDBJ whole genome shotgun (WGS) entry which is preliminary data.</text>
</comment>
<feature type="region of interest" description="Disordered" evidence="1">
    <location>
        <begin position="307"/>
        <end position="327"/>
    </location>
</feature>
<organism evidence="2 3">
    <name type="scientific">Dryococelus australis</name>
    <dbReference type="NCBI Taxonomy" id="614101"/>
    <lineage>
        <taxon>Eukaryota</taxon>
        <taxon>Metazoa</taxon>
        <taxon>Ecdysozoa</taxon>
        <taxon>Arthropoda</taxon>
        <taxon>Hexapoda</taxon>
        <taxon>Insecta</taxon>
        <taxon>Pterygota</taxon>
        <taxon>Neoptera</taxon>
        <taxon>Polyneoptera</taxon>
        <taxon>Phasmatodea</taxon>
        <taxon>Verophasmatodea</taxon>
        <taxon>Anareolatae</taxon>
        <taxon>Phasmatidae</taxon>
        <taxon>Eurycanthinae</taxon>
        <taxon>Dryococelus</taxon>
    </lineage>
</organism>
<dbReference type="EMBL" id="JARBHB010000001">
    <property type="protein sequence ID" value="KAJ8895189.1"/>
    <property type="molecule type" value="Genomic_DNA"/>
</dbReference>
<sequence length="778" mass="86368">MSTFEINLRKMSLSLPAYVVKLVTTKSNVVPRINAELKVWAALNDGVLGADEDEAKRAWSSAGCKGRGKQETSRESPAGRRKRPPRFLHSDHLDTATPGGGEENRVQHAQFANVSNSFASPVPRRCRISGVADSRVIWSQLSYPRDRPVAPARRSSEIGVEMQRNEHGEEAGEPPENLPSQPTPRTMPATFPLRCSSVRKCLARRRLMSNPGPQLVSGHTSRSHWHVKLESQTIRHTVQLPVRQLVIRLCFRPSVENYSQQSVVRQSFCTAKFQCGNLTYCSATSAGGSPPWVPALGPTRGIKVAAGRTPLSENSPSRTRGDNSTRSVTRMPYAIARLVRDSVALSASTLLGPKREEYLQEQGKREIPEKTRRPTASSGTIPTCENPVTRQGVEPGSPWWEASVLIAQPPRPLVSELQRDVARINSADLARDLARYADSSISARTLERCTRSEAGSSQILMCRDLRNSSYFLAVRINSKILYAWLASSIELRPVWHFSRSLLANSKCHQLNRPISSKVVSQDEETASAKWQNGVTGQRNVRTPFANHRLVSYPQAGSTTKRESFAAHGVQSHTRPVAIVSHSQQMNRRGLKERGSARGVRDMRISSLNAPTRKALNWRAVSPSITRLYETFSGDPTPCELLEHLRPQRNIELAYKYSAVRKSPANRNHATTKRGECGYSHYWVGFPKSYVVSRATLASAGYNTVPEIAVKYPSVTLGSLLPWQQKSICTCLLNALSQTESEFKCMQCLLLSSECVLCNVQKTICLFKVKHSRDCNGGQ</sequence>
<feature type="region of interest" description="Disordered" evidence="1">
    <location>
        <begin position="58"/>
        <end position="103"/>
    </location>
</feature>
<feature type="compositionally biased region" description="Polar residues" evidence="1">
    <location>
        <begin position="311"/>
        <end position="327"/>
    </location>
</feature>
<name>A0ABQ9IEU6_9NEOP</name>
<gene>
    <name evidence="2" type="ORF">PR048_000514</name>
</gene>